<dbReference type="PROSITE" id="PS00584">
    <property type="entry name" value="PFKB_KINASES_2"/>
    <property type="match status" value="1"/>
</dbReference>
<dbReference type="NCBIfam" id="TIGR03828">
    <property type="entry name" value="pfkB"/>
    <property type="match status" value="1"/>
</dbReference>
<dbReference type="InterPro" id="IPR011611">
    <property type="entry name" value="PfkB_dom"/>
</dbReference>
<evidence type="ECO:0000256" key="2">
    <source>
        <dbReference type="ARBA" id="ARBA00022679"/>
    </source>
</evidence>
<dbReference type="FunFam" id="3.40.1190.20:FF:000001">
    <property type="entry name" value="Phosphofructokinase"/>
    <property type="match status" value="1"/>
</dbReference>
<dbReference type="GO" id="GO:2001059">
    <property type="term" value="P:D-tagatose 6-phosphate catabolic process"/>
    <property type="evidence" value="ECO:0007669"/>
    <property type="project" value="UniProtKB-UniPathway"/>
</dbReference>
<evidence type="ECO:0000256" key="8">
    <source>
        <dbReference type="RuleBase" id="RU369061"/>
    </source>
</evidence>
<keyword evidence="5 7" id="KW-0067">ATP-binding</keyword>
<dbReference type="UniPathway" id="UPA00704">
    <property type="reaction ID" value="UER00715"/>
</dbReference>
<dbReference type="Pfam" id="PF00294">
    <property type="entry name" value="PfkB"/>
    <property type="match status" value="1"/>
</dbReference>
<dbReference type="CDD" id="cd01164">
    <property type="entry name" value="FruK_PfkB_like"/>
    <property type="match status" value="1"/>
</dbReference>
<evidence type="ECO:0000256" key="3">
    <source>
        <dbReference type="ARBA" id="ARBA00022741"/>
    </source>
</evidence>
<evidence type="ECO:0000259" key="9">
    <source>
        <dbReference type="Pfam" id="PF00294"/>
    </source>
</evidence>
<organism evidence="10 11">
    <name type="scientific">Acidaminococcus fermentans</name>
    <dbReference type="NCBI Taxonomy" id="905"/>
    <lineage>
        <taxon>Bacteria</taxon>
        <taxon>Bacillati</taxon>
        <taxon>Bacillota</taxon>
        <taxon>Negativicutes</taxon>
        <taxon>Acidaminococcales</taxon>
        <taxon>Acidaminococcaceae</taxon>
        <taxon>Acidaminococcus</taxon>
    </lineage>
</organism>
<gene>
    <name evidence="10" type="primary">pfkB</name>
    <name evidence="10" type="ORF">FX155_11175</name>
</gene>
<reference evidence="10 11" key="1">
    <citation type="submission" date="2019-08" db="EMBL/GenBank/DDBJ databases">
        <title>In-depth cultivation of the pig gut microbiome towards novel bacterial diversity and tailored functional studies.</title>
        <authorList>
            <person name="Wylensek D."/>
            <person name="Hitch T.C.A."/>
            <person name="Clavel T."/>
        </authorList>
    </citation>
    <scope>NUCLEOTIDE SEQUENCE [LARGE SCALE GENOMIC DNA]</scope>
    <source>
        <strain evidence="10 11">WCA-389-WT-5B</strain>
    </source>
</reference>
<dbReference type="EMBL" id="VULN01000026">
    <property type="protein sequence ID" value="MSS83145.1"/>
    <property type="molecule type" value="Genomic_DNA"/>
</dbReference>
<proteinExistence type="inferred from homology"/>
<evidence type="ECO:0000256" key="7">
    <source>
        <dbReference type="PIRNR" id="PIRNR000535"/>
    </source>
</evidence>
<dbReference type="AlphaFoldDB" id="A0A6N7W1H5"/>
<keyword evidence="2 7" id="KW-0808">Transferase</keyword>
<dbReference type="EC" id="2.7.1.144" evidence="7"/>
<dbReference type="SUPFAM" id="SSF53613">
    <property type="entry name" value="Ribokinase-like"/>
    <property type="match status" value="1"/>
</dbReference>
<dbReference type="Gene3D" id="3.40.1190.20">
    <property type="match status" value="1"/>
</dbReference>
<dbReference type="InterPro" id="IPR017583">
    <property type="entry name" value="Tagatose/fructose_Pkinase"/>
</dbReference>
<evidence type="ECO:0000256" key="4">
    <source>
        <dbReference type="ARBA" id="ARBA00022777"/>
    </source>
</evidence>
<dbReference type="PIRSF" id="PIRSF000535">
    <property type="entry name" value="1PFK/6PFK/LacC"/>
    <property type="match status" value="1"/>
</dbReference>
<dbReference type="InterPro" id="IPR002173">
    <property type="entry name" value="Carboh/pur_kinase_PfkB_CS"/>
</dbReference>
<dbReference type="GO" id="GO:0005829">
    <property type="term" value="C:cytosol"/>
    <property type="evidence" value="ECO:0007669"/>
    <property type="project" value="TreeGrafter"/>
</dbReference>
<dbReference type="Proteomes" id="UP000441455">
    <property type="component" value="Unassembled WGS sequence"/>
</dbReference>
<dbReference type="OrthoDB" id="9801219at2"/>
<evidence type="ECO:0000256" key="1">
    <source>
        <dbReference type="ARBA" id="ARBA00005380"/>
    </source>
</evidence>
<keyword evidence="4 8" id="KW-0418">Kinase</keyword>
<dbReference type="InterPro" id="IPR022463">
    <property type="entry name" value="1-PFruKinase"/>
</dbReference>
<dbReference type="GO" id="GO:0005524">
    <property type="term" value="F:ATP binding"/>
    <property type="evidence" value="ECO:0007669"/>
    <property type="project" value="UniProtKB-UniRule"/>
</dbReference>
<dbReference type="PANTHER" id="PTHR46566">
    <property type="entry name" value="1-PHOSPHOFRUCTOKINASE-RELATED"/>
    <property type="match status" value="1"/>
</dbReference>
<name>A0A6N7W1H5_ACIFE</name>
<comment type="catalytic activity">
    <reaction evidence="7">
        <text>D-tagatofuranose 6-phosphate + ATP = D-tagatofuranose 1,6-bisphosphate + ADP + H(+)</text>
        <dbReference type="Rhea" id="RHEA:12420"/>
        <dbReference type="ChEBI" id="CHEBI:15378"/>
        <dbReference type="ChEBI" id="CHEBI:30616"/>
        <dbReference type="ChEBI" id="CHEBI:58694"/>
        <dbReference type="ChEBI" id="CHEBI:58695"/>
        <dbReference type="ChEBI" id="CHEBI:456216"/>
        <dbReference type="EC" id="2.7.1.144"/>
    </reaction>
</comment>
<dbReference type="GO" id="GO:0005988">
    <property type="term" value="P:lactose metabolic process"/>
    <property type="evidence" value="ECO:0007669"/>
    <property type="project" value="UniProtKB-KW"/>
</dbReference>
<keyword evidence="7" id="KW-0423">Lactose metabolism</keyword>
<evidence type="ECO:0000256" key="5">
    <source>
        <dbReference type="ARBA" id="ARBA00022840"/>
    </source>
</evidence>
<evidence type="ECO:0000313" key="11">
    <source>
        <dbReference type="Proteomes" id="UP000441455"/>
    </source>
</evidence>
<dbReference type="NCBIfam" id="TIGR03168">
    <property type="entry name" value="1-PFK"/>
    <property type="match status" value="1"/>
</dbReference>
<feature type="domain" description="Carbohydrate kinase PfkB" evidence="9">
    <location>
        <begin position="7"/>
        <end position="282"/>
    </location>
</feature>
<dbReference type="GO" id="GO:0009024">
    <property type="term" value="F:tagatose-6-phosphate kinase activity"/>
    <property type="evidence" value="ECO:0007669"/>
    <property type="project" value="UniProtKB-EC"/>
</dbReference>
<comment type="similarity">
    <text evidence="1">Belongs to the carbohydrate kinase pfkB family.</text>
</comment>
<dbReference type="RefSeq" id="WP_154488773.1">
    <property type="nucleotide sequence ID" value="NZ_VULN01000026.1"/>
</dbReference>
<dbReference type="GO" id="GO:0044281">
    <property type="term" value="P:small molecule metabolic process"/>
    <property type="evidence" value="ECO:0007669"/>
    <property type="project" value="UniProtKB-ARBA"/>
</dbReference>
<dbReference type="GO" id="GO:0008662">
    <property type="term" value="F:1-phosphofructokinase activity"/>
    <property type="evidence" value="ECO:0007669"/>
    <property type="project" value="UniProtKB-UniRule"/>
</dbReference>
<dbReference type="GO" id="GO:0016052">
    <property type="term" value="P:carbohydrate catabolic process"/>
    <property type="evidence" value="ECO:0007669"/>
    <property type="project" value="UniProtKB-ARBA"/>
</dbReference>
<comment type="similarity">
    <text evidence="7">Belongs to the carbohydrate kinase PfkB family. LacC subfamily.</text>
</comment>
<sequence>MIYTITFNPSLDYVVTLSRLQVGAINRNQAEEIFPGGKGINVSWILQNLGVPTRILGFKAGFTGDEIQRLVEERGIPCSLLPVANGFSRINVKIRAGEETALNGKGPEVTSADLDRLQAQLRELTSEDILVLSGSGPSGCAPSLYGDIARAMEQRHIPCVADATGKLLAGALSAHPFLVKPNGEELEDLLGRKLPTEQDLIQGARELQQQGARNVLISLGGDGALLVDETGKVHRHLAPKGTMVNTVGAGDSMVAGFLAGYLRNKNCEEALHWGICAGSATAFTMHLAEKEAIEQLVKGN</sequence>
<comment type="function">
    <text evidence="8">Catalyzes the ATP-dependent phosphorylation of fructose-l-phosphate to fructose-l,6-bisphosphate.</text>
</comment>
<dbReference type="PANTHER" id="PTHR46566:SF1">
    <property type="entry name" value="1-PHOSPHOFRUCTOKINASE"/>
    <property type="match status" value="1"/>
</dbReference>
<accession>A0A6N7W1H5</accession>
<comment type="caution">
    <text evidence="10">The sequence shown here is derived from an EMBL/GenBank/DDBJ whole genome shotgun (WGS) entry which is preliminary data.</text>
</comment>
<protein>
    <recommendedName>
        <fullName evidence="7">Tagatose-6-phosphate kinase</fullName>
        <ecNumber evidence="7">2.7.1.144</ecNumber>
    </recommendedName>
</protein>
<evidence type="ECO:0000313" key="10">
    <source>
        <dbReference type="EMBL" id="MSS83145.1"/>
    </source>
</evidence>
<comment type="catalytic activity">
    <reaction evidence="6 8">
        <text>beta-D-fructose 1-phosphate + ATP = beta-D-fructose 1,6-bisphosphate + ADP + H(+)</text>
        <dbReference type="Rhea" id="RHEA:14213"/>
        <dbReference type="ChEBI" id="CHEBI:15378"/>
        <dbReference type="ChEBI" id="CHEBI:30616"/>
        <dbReference type="ChEBI" id="CHEBI:32966"/>
        <dbReference type="ChEBI" id="CHEBI:138881"/>
        <dbReference type="ChEBI" id="CHEBI:456216"/>
        <dbReference type="EC" id="2.7.1.56"/>
    </reaction>
</comment>
<evidence type="ECO:0000256" key="6">
    <source>
        <dbReference type="ARBA" id="ARBA00047745"/>
    </source>
</evidence>
<keyword evidence="3 7" id="KW-0547">Nucleotide-binding</keyword>
<comment type="pathway">
    <text evidence="7">Carbohydrate metabolism; D-tagatose 6-phosphate degradation; D-glyceraldehyde 3-phosphate and glycerone phosphate from D-tagatose 6-phosphate: step 1/2.</text>
</comment>
<dbReference type="InterPro" id="IPR029056">
    <property type="entry name" value="Ribokinase-like"/>
</dbReference>